<evidence type="ECO:0000256" key="2">
    <source>
        <dbReference type="ARBA" id="ARBA00022946"/>
    </source>
</evidence>
<reference evidence="4 5" key="2">
    <citation type="submission" date="2019-01" db="EMBL/GenBank/DDBJ databases">
        <authorList>
            <person name="Li Y."/>
        </authorList>
    </citation>
    <scope>NUCLEOTIDE SEQUENCE [LARGE SCALE GENOMIC DNA]</scope>
    <source>
        <strain evidence="4 5">2D-5</strain>
    </source>
</reference>
<dbReference type="InterPro" id="IPR042272">
    <property type="entry name" value="ATP12_ATP_synth-F1-assembly_N"/>
</dbReference>
<dbReference type="AlphaFoldDB" id="A0A443IL38"/>
<name>A0A443IL38_9RHOB</name>
<keyword evidence="3" id="KW-0143">Chaperone</keyword>
<dbReference type="Pfam" id="PF07542">
    <property type="entry name" value="ATP12"/>
    <property type="match status" value="1"/>
</dbReference>
<dbReference type="InterPro" id="IPR023335">
    <property type="entry name" value="ATP12_ortho_dom_sf"/>
</dbReference>
<dbReference type="Gene3D" id="1.10.3580.10">
    <property type="entry name" value="ATP12 ATPase"/>
    <property type="match status" value="1"/>
</dbReference>
<evidence type="ECO:0000313" key="4">
    <source>
        <dbReference type="EMBL" id="RWR05526.1"/>
    </source>
</evidence>
<dbReference type="RefSeq" id="WP_128270919.1">
    <property type="nucleotide sequence ID" value="NZ_SAUW01000036.1"/>
</dbReference>
<dbReference type="PANTHER" id="PTHR21013">
    <property type="entry name" value="ATP SYNTHASE MITOCHONDRIAL F1 COMPLEX ASSEMBLY FACTOR 2/ATP12 PROTEIN, MITOCHONDRIAL PRECURSOR"/>
    <property type="match status" value="1"/>
</dbReference>
<sequence>MTVWAPKRFWKAAGVVETPEGFGIALDGRAVKTPAKATLAVPTRALAEAIAAEWDAQGETVDPATMPLTRAANAAIDKVAAQHGEVAAYIADYGGTDLLCYRAEAPEPLVARQAQGWDPLLDWAAEALGARLAVTQGVVPVAQPDEALAALSARVAAMDAWQLAALHDLVGISGSLLLGLAVAEGRLPPEEAWALSRIDEDWQAEQWGHDEEAAALAAVKRQALLDAARFWTLSQRG</sequence>
<keyword evidence="2" id="KW-0809">Transit peptide</keyword>
<protein>
    <submittedName>
        <fullName evidence="4">ATPase</fullName>
    </submittedName>
</protein>
<keyword evidence="5" id="KW-1185">Reference proteome</keyword>
<comment type="caution">
    <text evidence="4">The sequence shown here is derived from an EMBL/GenBank/DDBJ whole genome shotgun (WGS) entry which is preliminary data.</text>
</comment>
<dbReference type="EMBL" id="SAUW01000036">
    <property type="protein sequence ID" value="RWR05526.1"/>
    <property type="molecule type" value="Genomic_DNA"/>
</dbReference>
<gene>
    <name evidence="4" type="ORF">D2T33_19840</name>
</gene>
<dbReference type="PANTHER" id="PTHR21013:SF10">
    <property type="entry name" value="ATP SYNTHASE MITOCHONDRIAL F1 COMPLEX ASSEMBLY FACTOR 2"/>
    <property type="match status" value="1"/>
</dbReference>
<evidence type="ECO:0000256" key="1">
    <source>
        <dbReference type="ARBA" id="ARBA00008231"/>
    </source>
</evidence>
<dbReference type="GO" id="GO:0043461">
    <property type="term" value="P:proton-transporting ATP synthase complex assembly"/>
    <property type="evidence" value="ECO:0007669"/>
    <property type="project" value="InterPro"/>
</dbReference>
<evidence type="ECO:0000256" key="3">
    <source>
        <dbReference type="ARBA" id="ARBA00023186"/>
    </source>
</evidence>
<comment type="similarity">
    <text evidence="1">Belongs to the ATP12 family.</text>
</comment>
<reference evidence="4 5" key="1">
    <citation type="submission" date="2019-01" db="EMBL/GenBank/DDBJ databases">
        <title>Sinorhodobacter populi sp. nov. isolated from the symptomatic bark tissue of Populus euramericana canker.</title>
        <authorList>
            <person name="Xu G."/>
        </authorList>
    </citation>
    <scope>NUCLEOTIDE SEQUENCE [LARGE SCALE GENOMIC DNA]</scope>
    <source>
        <strain evidence="4 5">2D-5</strain>
    </source>
</reference>
<dbReference type="SUPFAM" id="SSF160909">
    <property type="entry name" value="ATP12-like"/>
    <property type="match status" value="1"/>
</dbReference>
<accession>A0A443IL38</accession>
<evidence type="ECO:0000313" key="5">
    <source>
        <dbReference type="Proteomes" id="UP000285710"/>
    </source>
</evidence>
<organism evidence="4 5">
    <name type="scientific">Paenirhodobacter populi</name>
    <dbReference type="NCBI Taxonomy" id="2306993"/>
    <lineage>
        <taxon>Bacteria</taxon>
        <taxon>Pseudomonadati</taxon>
        <taxon>Pseudomonadota</taxon>
        <taxon>Alphaproteobacteria</taxon>
        <taxon>Rhodobacterales</taxon>
        <taxon>Rhodobacter group</taxon>
        <taxon>Paenirhodobacter</taxon>
    </lineage>
</organism>
<dbReference type="Gene3D" id="3.30.2180.10">
    <property type="entry name" value="ATP12-like"/>
    <property type="match status" value="1"/>
</dbReference>
<dbReference type="InterPro" id="IPR011419">
    <property type="entry name" value="ATP12_ATP_synth-F1-assembly"/>
</dbReference>
<proteinExistence type="inferred from homology"/>
<dbReference type="Proteomes" id="UP000285710">
    <property type="component" value="Unassembled WGS sequence"/>
</dbReference>